<feature type="region of interest" description="Disordered" evidence="1">
    <location>
        <begin position="194"/>
        <end position="217"/>
    </location>
</feature>
<keyword evidence="3" id="KW-1185">Reference proteome</keyword>
<evidence type="ECO:0000313" key="2">
    <source>
        <dbReference type="EMBL" id="MFC3965581.1"/>
    </source>
</evidence>
<feature type="region of interest" description="Disordered" evidence="1">
    <location>
        <begin position="244"/>
        <end position="263"/>
    </location>
</feature>
<evidence type="ECO:0000313" key="3">
    <source>
        <dbReference type="Proteomes" id="UP001595696"/>
    </source>
</evidence>
<gene>
    <name evidence="2" type="ORF">ACFO0B_26620</name>
</gene>
<comment type="caution">
    <text evidence="2">The sequence shown here is derived from an EMBL/GenBank/DDBJ whole genome shotgun (WGS) entry which is preliminary data.</text>
</comment>
<sequence length="1511" mass="161532">MPGTAALLVTALPHSVDPAAGFHVSLFFTHRLTPGETGTLADVPALTNWVAALRGARIVLRTDAGPVACTPILDPLDEAAWATAFPPQTPVAAFPAPVTTDTPWKSYPAHRLPEHALGAHYVSAYSSPVTRPSVAGSRLARAILGVLGDTVVPAGDYPHLRRTLAALDSYAAAEQARREANADAARADATAALRPGIPAPPADPRPEPTPEPSGPAVHLAEATGERQPWRSPIEAPLDECDREISDFLDKPPRDRDAEDPALGMLRDTHAAQRFYHRPEEQRTYAPTPVDGVHEPRPAPPVQDFHARAATVGSTPALARRLGFVLDLRVADLGALATATLICCDVTVDGVGALVGPATRCVVDGQRFLAAPDSDAWSSGFLTVGRPDRYRVLDLDPDASGLKLEQLLRGTVRARASELNGDPAAFAPGTLRSSGFSIAHIGRPDELRARVAAAEQLTPRIATGEVPPAERQPLGFESLARGYRLEVWDDSTEHWHSLHERLVSVDHRGTTLLSDAPDTGYLQNAPMTRVPGDPANPYYVHEVVAGWDGWSLAAPRPGLRIVHDSGQGGEPGSELLRAEDERPPAAADGLGIRSVPAPRSLPALRYGRRYSFRLAGVDLAGNSVDRGTATAPPGPGAVAAAAAHLAALRADADARDATGLLARSRGTDPGHRPAGNDRVAAVEQAMAAVEAAAGRPAVRPQLAIEPERFAALFAAESADPATVTTPRLFLRWEAVLPPAVVPRAPYSLGESLHRLVIRDSADGAVSTQRHLAPPKSTQLDAELDGRFDPFATSADPAERRRGYAIALAERGTFFHRRIQDLDDPAATVPQPGMSLHASPGADPAALVDLDALQDDPEAQPAEGQYVVHDVDQLVVPYLPDSMARGIALIFSRAAAGHSLRDARILQSVVIPYAGEWPRIRPLRLVVHGAPVLHAAQEGDVIDVGVPPGEQIAVAVSTVLDREHLNRLGLWRFHAVHDPGVAEADRMLLEQAGLDGWLWWLTPSIDLRLVHATVRPAIAPELTALTAPARTAGVASAELVGSLRVHGASTDRVELRASWTDLVDDPAAAEPGPVPKAEVVTGFAIGADEGESLFTSTAATVPGSRDPGVPLRPVLHRLPDTRYREVDYRLHGTSRYREFFPADQLPAPGDEGSAGPARRVAHPNSAPPPAPAVHEVVPMFRWEEDVEPGHPLARRRTRRSGVRVWLDRPWFASGDGEVLAVLIGAAGFPAPAGNATTEEISLWGRDPAFVTAALRSSTDLQVAPAWHQRALQLRLDPGAPAGRPIGRADVDADRVAYLYRPEYHRERGRWFADIVFDAADIAWPFVRLTLARYQPRSVPGCFFSPTVATDFVQLLPERIATLSRPAAGQVRITVSGATALTDTPGLVPPPAPEEFADFVIRALPACRQVIATLQVRDPGSDSDLGWTKVGQTVCTVAGAEVTRDPADGRRTRLAAGWSGLLHLDPALRLRTPGTTPETRVLVEEFELLPTDPVPGTEPPATMPRLVYADHLYL</sequence>
<dbReference type="RefSeq" id="WP_378615542.1">
    <property type="nucleotide sequence ID" value="NZ_JBHSAX010000022.1"/>
</dbReference>
<proteinExistence type="predicted"/>
<feature type="compositionally biased region" description="Basic and acidic residues" evidence="1">
    <location>
        <begin position="244"/>
        <end position="258"/>
    </location>
</feature>
<dbReference type="Proteomes" id="UP001595696">
    <property type="component" value="Unassembled WGS sequence"/>
</dbReference>
<feature type="compositionally biased region" description="Pro residues" evidence="1">
    <location>
        <begin position="197"/>
        <end position="213"/>
    </location>
</feature>
<accession>A0ABV8DZJ7</accession>
<organism evidence="2 3">
    <name type="scientific">Nocardia jiangsuensis</name>
    <dbReference type="NCBI Taxonomy" id="1691563"/>
    <lineage>
        <taxon>Bacteria</taxon>
        <taxon>Bacillati</taxon>
        <taxon>Actinomycetota</taxon>
        <taxon>Actinomycetes</taxon>
        <taxon>Mycobacteriales</taxon>
        <taxon>Nocardiaceae</taxon>
        <taxon>Nocardia</taxon>
    </lineage>
</organism>
<dbReference type="EMBL" id="JBHSAX010000022">
    <property type="protein sequence ID" value="MFC3965581.1"/>
    <property type="molecule type" value="Genomic_DNA"/>
</dbReference>
<feature type="compositionally biased region" description="Basic and acidic residues" evidence="1">
    <location>
        <begin position="273"/>
        <end position="282"/>
    </location>
</feature>
<protein>
    <submittedName>
        <fullName evidence="2">Uncharacterized protein</fullName>
    </submittedName>
</protein>
<reference evidence="3" key="1">
    <citation type="journal article" date="2019" name="Int. J. Syst. Evol. Microbiol.">
        <title>The Global Catalogue of Microorganisms (GCM) 10K type strain sequencing project: providing services to taxonomists for standard genome sequencing and annotation.</title>
        <authorList>
            <consortium name="The Broad Institute Genomics Platform"/>
            <consortium name="The Broad Institute Genome Sequencing Center for Infectious Disease"/>
            <person name="Wu L."/>
            <person name="Ma J."/>
        </authorList>
    </citation>
    <scope>NUCLEOTIDE SEQUENCE [LARGE SCALE GENOMIC DNA]</scope>
    <source>
        <strain evidence="3">CGMCC 4.7330</strain>
    </source>
</reference>
<evidence type="ECO:0000256" key="1">
    <source>
        <dbReference type="SAM" id="MobiDB-lite"/>
    </source>
</evidence>
<name>A0ABV8DZJ7_9NOCA</name>
<feature type="region of interest" description="Disordered" evidence="1">
    <location>
        <begin position="273"/>
        <end position="299"/>
    </location>
</feature>
<feature type="region of interest" description="Disordered" evidence="1">
    <location>
        <begin position="1139"/>
        <end position="1168"/>
    </location>
</feature>